<comment type="caution">
    <text evidence="1">The sequence shown here is derived from an EMBL/GenBank/DDBJ whole genome shotgun (WGS) entry which is preliminary data.</text>
</comment>
<dbReference type="AlphaFoldDB" id="A0A3A4K8L6"/>
<protein>
    <submittedName>
        <fullName evidence="1">Uncharacterized protein</fullName>
    </submittedName>
</protein>
<keyword evidence="2" id="KW-1185">Reference proteome</keyword>
<proteinExistence type="predicted"/>
<dbReference type="Proteomes" id="UP000266677">
    <property type="component" value="Unassembled WGS sequence"/>
</dbReference>
<reference evidence="1 2" key="1">
    <citation type="submission" date="2018-09" db="EMBL/GenBank/DDBJ databases">
        <title>YIM PH21274 draft genome.</title>
        <authorList>
            <person name="Miao C."/>
        </authorList>
    </citation>
    <scope>NUCLEOTIDE SEQUENCE [LARGE SCALE GENOMIC DNA]</scope>
    <source>
        <strain evidence="1 2">YIM PH 21724</strain>
    </source>
</reference>
<dbReference type="EMBL" id="QZFU01000015">
    <property type="protein sequence ID" value="RJO77687.1"/>
    <property type="molecule type" value="Genomic_DNA"/>
</dbReference>
<organism evidence="1 2">
    <name type="scientific">Nocardia panacis</name>
    <dbReference type="NCBI Taxonomy" id="2340916"/>
    <lineage>
        <taxon>Bacteria</taxon>
        <taxon>Bacillati</taxon>
        <taxon>Actinomycetota</taxon>
        <taxon>Actinomycetes</taxon>
        <taxon>Mycobacteriales</taxon>
        <taxon>Nocardiaceae</taxon>
        <taxon>Nocardia</taxon>
    </lineage>
</organism>
<evidence type="ECO:0000313" key="1">
    <source>
        <dbReference type="EMBL" id="RJO77687.1"/>
    </source>
</evidence>
<sequence>MYVAVALPGDLPRQVLIEGRLRRFRDRCSWFGLRRRIGQTLVVCTDHSVDGLGQVVQQMPAVGDLDGVRCAPA</sequence>
<gene>
    <name evidence="1" type="ORF">D5S18_08115</name>
</gene>
<accession>A0A3A4K8L6</accession>
<name>A0A3A4K8L6_9NOCA</name>
<evidence type="ECO:0000313" key="2">
    <source>
        <dbReference type="Proteomes" id="UP000266677"/>
    </source>
</evidence>